<dbReference type="SUPFAM" id="SSF48371">
    <property type="entry name" value="ARM repeat"/>
    <property type="match status" value="1"/>
</dbReference>
<name>A0AAV5P9X4_CELCE</name>
<evidence type="ECO:0000313" key="2">
    <source>
        <dbReference type="EMBL" id="GLY58448.1"/>
    </source>
</evidence>
<dbReference type="AlphaFoldDB" id="A0AAV5P9X4"/>
<dbReference type="InterPro" id="IPR011989">
    <property type="entry name" value="ARM-like"/>
</dbReference>
<gene>
    <name evidence="2" type="ORF">Ccel01_30500</name>
</gene>
<sequence>MEGETRATEGRVVVQRSTRQHARPGKQVDVLLGGAGSNAVTGSRSVAESPVDGTFRRMDGGGSGERRVLGSALESQRLFDEAAMELLGELKSRKITVATIDDVLLDEENVEALAPLLLAHVFSARYPPLVQVLIDKVAVPQAANHAVPQLAFFIRRVPADYRDPVEAEMVQEDGPTWQERIRDDVGSALGRLVTPNWTDVFLDLAGDHELGGSRFEIIRNLSKLRDEGVPEVLLKLLGDRSVGVFAAEALGEMRCRQARSALSKLALTGDWASRRAAASALWRISVQGRGARDQPPRNRV</sequence>
<evidence type="ECO:0008006" key="4">
    <source>
        <dbReference type="Google" id="ProtNLM"/>
    </source>
</evidence>
<dbReference type="Gene3D" id="1.25.10.10">
    <property type="entry name" value="Leucine-rich Repeat Variant"/>
    <property type="match status" value="1"/>
</dbReference>
<feature type="region of interest" description="Disordered" evidence="1">
    <location>
        <begin position="1"/>
        <end position="23"/>
    </location>
</feature>
<reference evidence="2" key="1">
    <citation type="submission" date="2023-03" db="EMBL/GenBank/DDBJ databases">
        <title>Cellulosimicrobium cellulans NBRC 103059.</title>
        <authorList>
            <person name="Ichikawa N."/>
            <person name="Sato H."/>
            <person name="Tonouchi N."/>
        </authorList>
    </citation>
    <scope>NUCLEOTIDE SEQUENCE</scope>
    <source>
        <strain evidence="2">NBRC 103059</strain>
    </source>
</reference>
<proteinExistence type="predicted"/>
<dbReference type="InterPro" id="IPR016024">
    <property type="entry name" value="ARM-type_fold"/>
</dbReference>
<organism evidence="2 3">
    <name type="scientific">Cellulosimicrobium cellulans</name>
    <name type="common">Arthrobacter luteus</name>
    <dbReference type="NCBI Taxonomy" id="1710"/>
    <lineage>
        <taxon>Bacteria</taxon>
        <taxon>Bacillati</taxon>
        <taxon>Actinomycetota</taxon>
        <taxon>Actinomycetes</taxon>
        <taxon>Micrococcales</taxon>
        <taxon>Promicromonosporaceae</taxon>
        <taxon>Cellulosimicrobium</taxon>
    </lineage>
</organism>
<evidence type="ECO:0000313" key="3">
    <source>
        <dbReference type="Proteomes" id="UP001165168"/>
    </source>
</evidence>
<feature type="compositionally biased region" description="Basic and acidic residues" evidence="1">
    <location>
        <begin position="54"/>
        <end position="63"/>
    </location>
</feature>
<evidence type="ECO:0000256" key="1">
    <source>
        <dbReference type="SAM" id="MobiDB-lite"/>
    </source>
</evidence>
<accession>A0AAV5P9X4</accession>
<dbReference type="Proteomes" id="UP001165168">
    <property type="component" value="Unassembled WGS sequence"/>
</dbReference>
<comment type="caution">
    <text evidence="2">The sequence shown here is derived from an EMBL/GenBank/DDBJ whole genome shotgun (WGS) entry which is preliminary data.</text>
</comment>
<protein>
    <recommendedName>
        <fullName evidence="4">HEAT repeat domain-containing protein</fullName>
    </recommendedName>
</protein>
<feature type="region of interest" description="Disordered" evidence="1">
    <location>
        <begin position="41"/>
        <end position="63"/>
    </location>
</feature>
<dbReference type="EMBL" id="BSTG01000004">
    <property type="protein sequence ID" value="GLY58448.1"/>
    <property type="molecule type" value="Genomic_DNA"/>
</dbReference>